<name>A0A812VAF5_9DINO</name>
<evidence type="ECO:0000259" key="2">
    <source>
        <dbReference type="PROSITE" id="PS50910"/>
    </source>
</evidence>
<dbReference type="Proteomes" id="UP000604046">
    <property type="component" value="Unassembled WGS sequence"/>
</dbReference>
<dbReference type="PROSITE" id="PS50910">
    <property type="entry name" value="HEPN"/>
    <property type="match status" value="1"/>
</dbReference>
<dbReference type="Pfam" id="PF25794">
    <property type="entry name" value="SACS"/>
    <property type="match status" value="1"/>
</dbReference>
<dbReference type="PANTHER" id="PTHR46919:SF2">
    <property type="entry name" value="SACSIN"/>
    <property type="match status" value="1"/>
</dbReference>
<gene>
    <name evidence="3" type="primary">SACS</name>
    <name evidence="3" type="ORF">SNAT2548_LOCUS34578</name>
</gene>
<dbReference type="OrthoDB" id="416018at2759"/>
<comment type="caution">
    <text evidence="3">The sequence shown here is derived from an EMBL/GenBank/DDBJ whole genome shotgun (WGS) entry which is preliminary data.</text>
</comment>
<proteinExistence type="predicted"/>
<feature type="compositionally biased region" description="Pro residues" evidence="1">
    <location>
        <begin position="2365"/>
        <end position="2374"/>
    </location>
</feature>
<dbReference type="SUPFAM" id="SSF81593">
    <property type="entry name" value="Nucleotidyltransferase substrate binding subunit/domain"/>
    <property type="match status" value="1"/>
</dbReference>
<dbReference type="InterPro" id="IPR007842">
    <property type="entry name" value="HEPN_dom"/>
</dbReference>
<dbReference type="InterPro" id="IPR058210">
    <property type="entry name" value="SACS/Nov_dom"/>
</dbReference>
<feature type="region of interest" description="Disordered" evidence="1">
    <location>
        <begin position="2358"/>
        <end position="2432"/>
    </location>
</feature>
<feature type="compositionally biased region" description="Polar residues" evidence="1">
    <location>
        <begin position="2415"/>
        <end position="2432"/>
    </location>
</feature>
<sequence>MLLQLVAFEQVREIWQMLQQCGLKHRLAWEDVVLEAKHVALTKDIEMSRVLFQYVSENCGCLLGDRATALKQLQGIKWVKAHGLEDPQQMPGSAAPCLEAPSQLFPAESQGVVGAVCPTMHKTLPPSAVVSAHRKLEAEPQVLLLHRDTCRFFDVSAWFMIDVLIQQLRKLTHAAPPCEDSLRSAETFQFPRAASERLTQDIERVFQALQKLDKAVLAGLSERMKSEVLWPCESAHGDMESELYSWGHTALNPNQSSKLLRPVAGKIRGLAARDVARSLGLPEVTVKHVFIDDAPWSRSEEVELLHSRISEEAGRSLGCTSLRAKLAERCEADQLESDGFGQEPDLVGQVAQLLKDYGRQSDVVSEFVQNSDDFGASELHFFLDAREYGCGEMPGLLRIVDRRCSDLQGAALYICSDKPLGREDIRRMQQVNRSEKRLDFLSCGRFGVGMNVMYRYSDCPLLLANGRLHFFDLTRGYVAHEGQKRGKQFNVQHLQQDFPDTWLPFRELSARFPVIFRLPLRKGPSALASAVSEDDVREKMGEVMRSSGAGMLLFCKSLESLTFTDLASEACIRHRVEYRDPSHKEMQRSFFRRLVPEPDAHPAQALDEDVSVSLRKSISTSEGSSQQMQEWAIVHRATGSDEELRLLSAEFYNQDHGFAVLPYASAAVRTDVDHGTEGDGYICCGLPTPERSGSPAWINGSFVFTSSRKHFPLPEASDQSPEKRWNLKLLQGPAAWCLKELLLVRQDRVATLADLDAYFSLLPDEWTSSARKPPSILAEYALRAGLHDAIFPEVFFTVASEVSVRWVRGPAITLTAEPEKLPQTLQARLAADGLQLVHLPPHVRTLYGAIRAPCEVEVLSAAQLCRFLQDLWRRRGHQTSVHLNQTGAVALGAKSQVLQLLAFVQQEDWQSRIQRQAVPEVHTCDHLLNVPLLLLADERLCTFGTRAFKSGHGLLPQNQELFVHKDALHVLRDIPLALPDVRTRVKVEPISLRRLRIADLWQYREGLEAAMAVQPKWAENTLLKDLWSLMHDEAKDRAIGARRVMEAVWDWRIFPVLGAPGPQLATLGTHASWTLWPSADFSKVSGACARLDFCWLQHDFAESECSWMVGAQIISKPRQLLERLVDLQGQSGLDRLCGRDRHDLLAFLAVLWMQGEEPIKEMVSKLPLFKLAMSRSAFTPLGGTTHYCCIEPTSPGIAEVEAVAVAGTMLLAWPTQQTEPIYKHCGVSLYHAEGYVRKYILPVLPELIVGPSSERAWDALHKFVVQLEMASLIEECKKSAFVGTRSGPLRKPEDILDWQKSPLAGCFEHVLLEHLPRSDLQADARKVEVLRRLGLSTAPSTGVLHACGRHLEQLAGGQIDKRVQEMSHHLVEALCRAISLELSQPSQPSLMAPLVEIAKRRILLVRTLCPDADIRQQCQLLLDQSQMAFRQEAALELGSFDGAAFATAQAVLWSVQPSACHEGMQLHHLMQHHAEWMFSNLGAVVQEDHAPTDLVLQHLRNLRSLAPADGEYVVNSTSAMWAQLNACRDLVSKELQKNPSLDLGLLDEAHCVTVTFHDAANLPEEEARHLFKPRRCFSGRFAYWEFNRLLLQAVGDFDSLYAKLGVRNEPTQEDFAYVTAEVAKQVDAATCTTNLWLHDRLLASCLRAWCESLPADADRSSIQELYIRRQGSEPVLCPASQLCWADVPEWEERCQSAGIDFCSTTFALERPFFLRRLSGRGKSASLLAREILGMLADRAGLQRLSDVVMEMPLLPDSPTAASTKECLELFLKSQELMKALEAIWRHQHESDSDAGLAEFVAAVQDGLNRLQVLAVVPLIATDLVRKATPMEGQIIPGSRRDVVACFDVQQQTLVVSEAAFSSVNDEMTLQGLTSTVCRAIPRLSEVTRTELGTLALRSVMQCSLAGGPQALCAALQKLGIHSDLPETGSVQPRPGDLLPDEVVDELVQSMSQGFEAHCYVAVRIQDRYYLGVIQEWVPSSSVPSVLAESLTRLYRVILGAGDVRDVRHMDLFNIKGQRRLGTEFVHVSSEPRAQTGDAAESDVLLGEAQHLRELELVKHQLRQMSVLGPDDYRHGLRRLFLTWHPDRAGNTAFANMMFRMIKRHGDWYRDGQPGDDSWLDEYGVPSAGHQHEPDPIPTQDPGARQPRSERSAQASWFDEFEAERAQREVARSERNHTHQTTFVPQPAWSPPWKVDPQAAADWLQQAEYGLLTMQTLRTNPALHSPVVFHGQQVVEMSLKSAMLRTCGLTPEELTGATSHDLASFHARLLRATPSTEAQKEAIEVMPGSQEDMIWFKRAYLAARYPNACTEGTLPAHEYEEDDAARAMELAEDFFKWSKDLSALPTPEQVRARRLTLLEGQDEEPPAPFEFPQPTMPTTTFSPLPRPAQQQVADNLPPPDHLTNRAPAPPAAVEGTTASRALSNGVSGSICDS</sequence>
<dbReference type="Gene3D" id="1.20.120.330">
    <property type="entry name" value="Nucleotidyltransferases domain 2"/>
    <property type="match status" value="1"/>
</dbReference>
<protein>
    <submittedName>
        <fullName evidence="3">SACS protein</fullName>
    </submittedName>
</protein>
<evidence type="ECO:0000256" key="1">
    <source>
        <dbReference type="SAM" id="MobiDB-lite"/>
    </source>
</evidence>
<dbReference type="EMBL" id="CAJNDS010002816">
    <property type="protein sequence ID" value="CAE7608185.1"/>
    <property type="molecule type" value="Genomic_DNA"/>
</dbReference>
<organism evidence="3 4">
    <name type="scientific">Symbiodinium natans</name>
    <dbReference type="NCBI Taxonomy" id="878477"/>
    <lineage>
        <taxon>Eukaryota</taxon>
        <taxon>Sar</taxon>
        <taxon>Alveolata</taxon>
        <taxon>Dinophyceae</taxon>
        <taxon>Suessiales</taxon>
        <taxon>Symbiodiniaceae</taxon>
        <taxon>Symbiodinium</taxon>
    </lineage>
</organism>
<feature type="compositionally biased region" description="Basic and acidic residues" evidence="1">
    <location>
        <begin position="2162"/>
        <end position="2176"/>
    </location>
</feature>
<keyword evidence="4" id="KW-1185">Reference proteome</keyword>
<reference evidence="3" key="1">
    <citation type="submission" date="2021-02" db="EMBL/GenBank/DDBJ databases">
        <authorList>
            <person name="Dougan E. K."/>
            <person name="Rhodes N."/>
            <person name="Thang M."/>
            <person name="Chan C."/>
        </authorList>
    </citation>
    <scope>NUCLEOTIDE SEQUENCE</scope>
</reference>
<dbReference type="PANTHER" id="PTHR46919">
    <property type="entry name" value="ZINC FINGER, C3HC4 TYPE (RING FINGER) FAMILY PROTEIN"/>
    <property type="match status" value="1"/>
</dbReference>
<dbReference type="SUPFAM" id="SSF55874">
    <property type="entry name" value="ATPase domain of HSP90 chaperone/DNA topoisomerase II/histidine kinase"/>
    <property type="match status" value="1"/>
</dbReference>
<accession>A0A812VAF5</accession>
<evidence type="ECO:0000313" key="4">
    <source>
        <dbReference type="Proteomes" id="UP000604046"/>
    </source>
</evidence>
<dbReference type="InterPro" id="IPR036890">
    <property type="entry name" value="HATPase_C_sf"/>
</dbReference>
<feature type="domain" description="HEPN" evidence="2">
    <location>
        <begin position="2204"/>
        <end position="2333"/>
    </location>
</feature>
<evidence type="ECO:0000313" key="3">
    <source>
        <dbReference type="EMBL" id="CAE7608185.1"/>
    </source>
</evidence>
<dbReference type="Pfam" id="PF05168">
    <property type="entry name" value="HEPN"/>
    <property type="match status" value="1"/>
</dbReference>
<feature type="compositionally biased region" description="Polar residues" evidence="1">
    <location>
        <begin position="2377"/>
        <end position="2392"/>
    </location>
</feature>
<feature type="region of interest" description="Disordered" evidence="1">
    <location>
        <begin position="2118"/>
        <end position="2191"/>
    </location>
</feature>